<name>B8CBQ9_THAPS</name>
<dbReference type="GeneID" id="7447869"/>
<dbReference type="InParanoid" id="B8CBQ9"/>
<evidence type="ECO:0000313" key="3">
    <source>
        <dbReference type="EMBL" id="EED89173.1"/>
    </source>
</evidence>
<reference evidence="3 4" key="2">
    <citation type="journal article" date="2008" name="Nature">
        <title>The Phaeodactylum genome reveals the evolutionary history of diatom genomes.</title>
        <authorList>
            <person name="Bowler C."/>
            <person name="Allen A.E."/>
            <person name="Badger J.H."/>
            <person name="Grimwood J."/>
            <person name="Jabbari K."/>
            <person name="Kuo A."/>
            <person name="Maheswari U."/>
            <person name="Martens C."/>
            <person name="Maumus F."/>
            <person name="Otillar R.P."/>
            <person name="Rayko E."/>
            <person name="Salamov A."/>
            <person name="Vandepoele K."/>
            <person name="Beszteri B."/>
            <person name="Gruber A."/>
            <person name="Heijde M."/>
            <person name="Katinka M."/>
            <person name="Mock T."/>
            <person name="Valentin K."/>
            <person name="Verret F."/>
            <person name="Berges J.A."/>
            <person name="Brownlee C."/>
            <person name="Cadoret J.P."/>
            <person name="Chiovitti A."/>
            <person name="Choi C.J."/>
            <person name="Coesel S."/>
            <person name="De Martino A."/>
            <person name="Detter J.C."/>
            <person name="Durkin C."/>
            <person name="Falciatore A."/>
            <person name="Fournet J."/>
            <person name="Haruta M."/>
            <person name="Huysman M.J."/>
            <person name="Jenkins B.D."/>
            <person name="Jiroutova K."/>
            <person name="Jorgensen R.E."/>
            <person name="Joubert Y."/>
            <person name="Kaplan A."/>
            <person name="Kroger N."/>
            <person name="Kroth P.G."/>
            <person name="La Roche J."/>
            <person name="Lindquist E."/>
            <person name="Lommer M."/>
            <person name="Martin-Jezequel V."/>
            <person name="Lopez P.J."/>
            <person name="Lucas S."/>
            <person name="Mangogna M."/>
            <person name="McGinnis K."/>
            <person name="Medlin L.K."/>
            <person name="Montsant A."/>
            <person name="Oudot-Le Secq M.P."/>
            <person name="Napoli C."/>
            <person name="Obornik M."/>
            <person name="Parker M.S."/>
            <person name="Petit J.L."/>
            <person name="Porcel B.M."/>
            <person name="Poulsen N."/>
            <person name="Robison M."/>
            <person name="Rychlewski L."/>
            <person name="Rynearson T.A."/>
            <person name="Schmutz J."/>
            <person name="Shapiro H."/>
            <person name="Siaut M."/>
            <person name="Stanley M."/>
            <person name="Sussman M.R."/>
            <person name="Taylor A.R."/>
            <person name="Vardi A."/>
            <person name="von Dassow P."/>
            <person name="Vyverman W."/>
            <person name="Willis A."/>
            <person name="Wyrwicz L.S."/>
            <person name="Rokhsar D.S."/>
            <person name="Weissenbach J."/>
            <person name="Armbrust E.V."/>
            <person name="Green B.R."/>
            <person name="Van de Peer Y."/>
            <person name="Grigoriev I.V."/>
        </authorList>
    </citation>
    <scope>NUCLEOTIDE SEQUENCE [LARGE SCALE GENOMIC DNA]</scope>
    <source>
        <strain evidence="3 4">CCMP1335</strain>
    </source>
</reference>
<evidence type="ECO:0000256" key="2">
    <source>
        <dbReference type="SAM" id="SignalP"/>
    </source>
</evidence>
<dbReference type="EMBL" id="CM000648">
    <property type="protein sequence ID" value="EED89173.1"/>
    <property type="molecule type" value="Genomic_DNA"/>
</dbReference>
<dbReference type="OMA" id="FDEDICK"/>
<feature type="chain" id="PRO_5002866457" evidence="2">
    <location>
        <begin position="18"/>
        <end position="390"/>
    </location>
</feature>
<dbReference type="HOGENOM" id="CLU_056661_0_0_1"/>
<keyword evidence="4" id="KW-1185">Reference proteome</keyword>
<dbReference type="AlphaFoldDB" id="B8CBQ9"/>
<dbReference type="KEGG" id="tps:THAPSDRAFT_24711"/>
<organism evidence="3 4">
    <name type="scientific">Thalassiosira pseudonana</name>
    <name type="common">Marine diatom</name>
    <name type="synonym">Cyclotella nana</name>
    <dbReference type="NCBI Taxonomy" id="35128"/>
    <lineage>
        <taxon>Eukaryota</taxon>
        <taxon>Sar</taxon>
        <taxon>Stramenopiles</taxon>
        <taxon>Ochrophyta</taxon>
        <taxon>Bacillariophyta</taxon>
        <taxon>Coscinodiscophyceae</taxon>
        <taxon>Thalassiosirophycidae</taxon>
        <taxon>Thalassiosirales</taxon>
        <taxon>Thalassiosiraceae</taxon>
        <taxon>Thalassiosira</taxon>
    </lineage>
</organism>
<dbReference type="PaxDb" id="35128-Thaps24711"/>
<dbReference type="Proteomes" id="UP000001449">
    <property type="component" value="Chromosome 13"/>
</dbReference>
<keyword evidence="1" id="KW-0812">Transmembrane</keyword>
<reference evidence="3 4" key="1">
    <citation type="journal article" date="2004" name="Science">
        <title>The genome of the diatom Thalassiosira pseudonana: ecology, evolution, and metabolism.</title>
        <authorList>
            <person name="Armbrust E.V."/>
            <person name="Berges J.A."/>
            <person name="Bowler C."/>
            <person name="Green B.R."/>
            <person name="Martinez D."/>
            <person name="Putnam N.H."/>
            <person name="Zhou S."/>
            <person name="Allen A.E."/>
            <person name="Apt K.E."/>
            <person name="Bechner M."/>
            <person name="Brzezinski M.A."/>
            <person name="Chaal B.K."/>
            <person name="Chiovitti A."/>
            <person name="Davis A.K."/>
            <person name="Demarest M.S."/>
            <person name="Detter J.C."/>
            <person name="Glavina T."/>
            <person name="Goodstein D."/>
            <person name="Hadi M.Z."/>
            <person name="Hellsten U."/>
            <person name="Hildebrand M."/>
            <person name="Jenkins B.D."/>
            <person name="Jurka J."/>
            <person name="Kapitonov V.V."/>
            <person name="Kroger N."/>
            <person name="Lau W.W."/>
            <person name="Lane T.W."/>
            <person name="Larimer F.W."/>
            <person name="Lippmeier J.C."/>
            <person name="Lucas S."/>
            <person name="Medina M."/>
            <person name="Montsant A."/>
            <person name="Obornik M."/>
            <person name="Parker M.S."/>
            <person name="Palenik B."/>
            <person name="Pazour G.J."/>
            <person name="Richardson P.M."/>
            <person name="Rynearson T.A."/>
            <person name="Saito M.A."/>
            <person name="Schwartz D.C."/>
            <person name="Thamatrakoln K."/>
            <person name="Valentin K."/>
            <person name="Vardi A."/>
            <person name="Wilkerson F.P."/>
            <person name="Rokhsar D.S."/>
        </authorList>
    </citation>
    <scope>NUCLEOTIDE SEQUENCE [LARGE SCALE GENOMIC DNA]</scope>
    <source>
        <strain evidence="3 4">CCMP1335</strain>
    </source>
</reference>
<keyword evidence="2" id="KW-0732">Signal</keyword>
<dbReference type="RefSeq" id="XP_002293437.1">
    <property type="nucleotide sequence ID" value="XM_002293401.1"/>
</dbReference>
<proteinExistence type="predicted"/>
<feature type="signal peptide" evidence="2">
    <location>
        <begin position="1"/>
        <end position="17"/>
    </location>
</feature>
<protein>
    <submittedName>
        <fullName evidence="3">Uncharacterized protein</fullName>
    </submittedName>
</protein>
<gene>
    <name evidence="3" type="ORF">THAPSDRAFT_24711</name>
</gene>
<keyword evidence="1" id="KW-1133">Transmembrane helix</keyword>
<evidence type="ECO:0000256" key="1">
    <source>
        <dbReference type="SAM" id="Phobius"/>
    </source>
</evidence>
<keyword evidence="1" id="KW-0472">Membrane</keyword>
<feature type="transmembrane region" description="Helical" evidence="1">
    <location>
        <begin position="356"/>
        <end position="376"/>
    </location>
</feature>
<evidence type="ECO:0000313" key="4">
    <source>
        <dbReference type="Proteomes" id="UP000001449"/>
    </source>
</evidence>
<dbReference type="eggNOG" id="ENOG502SK37">
    <property type="taxonomic scope" value="Eukaryota"/>
</dbReference>
<sequence length="390" mass="43317">MKFSLALLTAALGLTTAMEAPSTSISASSKVGQSIISKARRVEENNGEIDYTWVANMSLKFQGCYHSQVWNDEANGEDDVRISTQRLVRFRLCPSTSCSMESAAGCSSGYGDYVIDMETYLQAYLEGVQQDQEYQCKYEEEYGDCGCNGENQGDDFDEDICKYECFMGKGMEYCIDKNPYEEEGEKKEDWNVREYAECKQYQFQNNNNNNRNLEEEAKYYVGAYCSENGGKIFLGLFTDDTCSQFADSYGGADTFATLSYGTSLPYSDTTMIGSECMSCKETQQANQNNANNGGDDANDADQVKESCENLYQASGKCDGSLGTYPNNEACNFMEGIKIVRKNGAIVRGAAYKNTTASIFIGLFACSFVLLGGYVYYLKTKLDRAKINLSE</sequence>
<accession>B8CBQ9</accession>